<accession>A0A2S4M733</accession>
<reference evidence="2 3" key="1">
    <citation type="submission" date="2018-01" db="EMBL/GenBank/DDBJ databases">
        <title>Genomic Encyclopedia of Type Strains, Phase III (KMG-III): the genomes of soil and plant-associated and newly described type strains.</title>
        <authorList>
            <person name="Whitman W."/>
        </authorList>
    </citation>
    <scope>NUCLEOTIDE SEQUENCE [LARGE SCALE GENOMIC DNA]</scope>
    <source>
        <strain evidence="2 3">JCM 18070</strain>
    </source>
</reference>
<keyword evidence="1" id="KW-0472">Membrane</keyword>
<keyword evidence="1" id="KW-1133">Transmembrane helix</keyword>
<keyword evidence="3" id="KW-1185">Reference proteome</keyword>
<proteinExistence type="predicted"/>
<evidence type="ECO:0000313" key="3">
    <source>
        <dbReference type="Proteomes" id="UP000237381"/>
    </source>
</evidence>
<sequence length="83" mass="8858">MQFRAAWADTRGHCWSILLTQQVAIFPASIILWIVNNAATPARQHGFVGVEAAAGGLAGLVLLCVSATCSAWLYRRYAGALLA</sequence>
<feature type="transmembrane region" description="Helical" evidence="1">
    <location>
        <begin position="12"/>
        <end position="35"/>
    </location>
</feature>
<dbReference type="AlphaFoldDB" id="A0A2S4M733"/>
<name>A0A2S4M733_9BURK</name>
<dbReference type="Proteomes" id="UP000237381">
    <property type="component" value="Unassembled WGS sequence"/>
</dbReference>
<protein>
    <submittedName>
        <fullName evidence="2">Uncharacterized protein</fullName>
    </submittedName>
</protein>
<comment type="caution">
    <text evidence="2">The sequence shown here is derived from an EMBL/GenBank/DDBJ whole genome shotgun (WGS) entry which is preliminary data.</text>
</comment>
<feature type="transmembrane region" description="Helical" evidence="1">
    <location>
        <begin position="55"/>
        <end position="74"/>
    </location>
</feature>
<evidence type="ECO:0000256" key="1">
    <source>
        <dbReference type="SAM" id="Phobius"/>
    </source>
</evidence>
<dbReference type="EMBL" id="PQGA01000008">
    <property type="protein sequence ID" value="POR50532.1"/>
    <property type="molecule type" value="Genomic_DNA"/>
</dbReference>
<organism evidence="2 3">
    <name type="scientific">Paraburkholderia eburnea</name>
    <dbReference type="NCBI Taxonomy" id="1189126"/>
    <lineage>
        <taxon>Bacteria</taxon>
        <taxon>Pseudomonadati</taxon>
        <taxon>Pseudomonadota</taxon>
        <taxon>Betaproteobacteria</taxon>
        <taxon>Burkholderiales</taxon>
        <taxon>Burkholderiaceae</taxon>
        <taxon>Paraburkholderia</taxon>
    </lineage>
</organism>
<gene>
    <name evidence="2" type="ORF">B0G62_10823</name>
</gene>
<evidence type="ECO:0000313" key="2">
    <source>
        <dbReference type="EMBL" id="POR50532.1"/>
    </source>
</evidence>
<keyword evidence="1" id="KW-0812">Transmembrane</keyword>